<name>A0A0L6CF67_9MICO</name>
<gene>
    <name evidence="1" type="ORF">VV01_01760</name>
</gene>
<accession>A0A0L6CF67</accession>
<reference evidence="2" key="1">
    <citation type="submission" date="2015-03" db="EMBL/GenBank/DDBJ databases">
        <title>Luteipulveratus halotolerans sp. nov., a novel actinobacterium (Dermacoccaceae) from Sarawak, Malaysia.</title>
        <authorList>
            <person name="Juboi H."/>
            <person name="Basik A."/>
            <person name="Shamsul S.S."/>
            <person name="Arnold P."/>
            <person name="Schmitt E.K."/>
            <person name="Sanglier J.-J."/>
            <person name="Yeo T."/>
        </authorList>
    </citation>
    <scope>NUCLEOTIDE SEQUENCE [LARGE SCALE GENOMIC DNA]</scope>
    <source>
        <strain evidence="2">C296001</strain>
    </source>
</reference>
<evidence type="ECO:0000313" key="1">
    <source>
        <dbReference type="EMBL" id="KNX36163.1"/>
    </source>
</evidence>
<dbReference type="Pfam" id="PF10604">
    <property type="entry name" value="Polyketide_cyc2"/>
    <property type="match status" value="1"/>
</dbReference>
<dbReference type="InterPro" id="IPR019587">
    <property type="entry name" value="Polyketide_cyclase/dehydratase"/>
</dbReference>
<dbReference type="SUPFAM" id="SSF55961">
    <property type="entry name" value="Bet v1-like"/>
    <property type="match status" value="1"/>
</dbReference>
<comment type="caution">
    <text evidence="1">The sequence shown here is derived from an EMBL/GenBank/DDBJ whole genome shotgun (WGS) entry which is preliminary data.</text>
</comment>
<dbReference type="STRING" id="1631356.VV01_01760"/>
<dbReference type="OrthoDB" id="3371087at2"/>
<dbReference type="Proteomes" id="UP000037397">
    <property type="component" value="Unassembled WGS sequence"/>
</dbReference>
<sequence length="145" mass="16069">MATVTRTFTTDSPAAPLLDYLADFAHATDWDPGTVRCEPTTEPPVRVGSQWHNTSRLLGWTTELDYTLEVWDAERVVLRGRNASAESSDDISVRDLGDGRSEVTYRASVQMKKAAWLADPVMRLVFERLAAKTVEGIQRAAASLD</sequence>
<protein>
    <recommendedName>
        <fullName evidence="3">Polyketide cyclase</fullName>
    </recommendedName>
</protein>
<keyword evidence="2" id="KW-1185">Reference proteome</keyword>
<proteinExistence type="predicted"/>
<dbReference type="InterPro" id="IPR023393">
    <property type="entry name" value="START-like_dom_sf"/>
</dbReference>
<evidence type="ECO:0000313" key="2">
    <source>
        <dbReference type="Proteomes" id="UP000037397"/>
    </source>
</evidence>
<evidence type="ECO:0008006" key="3">
    <source>
        <dbReference type="Google" id="ProtNLM"/>
    </source>
</evidence>
<dbReference type="Gene3D" id="3.30.530.20">
    <property type="match status" value="1"/>
</dbReference>
<dbReference type="RefSeq" id="WP_050668384.1">
    <property type="nucleotide sequence ID" value="NZ_LAIR01000002.1"/>
</dbReference>
<dbReference type="EMBL" id="LAIR01000002">
    <property type="protein sequence ID" value="KNX36163.1"/>
    <property type="molecule type" value="Genomic_DNA"/>
</dbReference>
<organism evidence="1 2">
    <name type="scientific">Luteipulveratus halotolerans</name>
    <dbReference type="NCBI Taxonomy" id="1631356"/>
    <lineage>
        <taxon>Bacteria</taxon>
        <taxon>Bacillati</taxon>
        <taxon>Actinomycetota</taxon>
        <taxon>Actinomycetes</taxon>
        <taxon>Micrococcales</taxon>
        <taxon>Dermacoccaceae</taxon>
        <taxon>Luteipulveratus</taxon>
    </lineage>
</organism>
<dbReference type="AlphaFoldDB" id="A0A0L6CF67"/>